<dbReference type="EMBL" id="FNZK01000002">
    <property type="protein sequence ID" value="SEI95046.1"/>
    <property type="molecule type" value="Genomic_DNA"/>
</dbReference>
<evidence type="ECO:0000313" key="3">
    <source>
        <dbReference type="Proteomes" id="UP000199662"/>
    </source>
</evidence>
<reference evidence="2 3" key="1">
    <citation type="submission" date="2016-10" db="EMBL/GenBank/DDBJ databases">
        <authorList>
            <person name="de Groot N.N."/>
        </authorList>
    </citation>
    <scope>NUCLEOTIDE SEQUENCE [LARGE SCALE GENOMIC DNA]</scope>
    <source>
        <strain evidence="2 3">DSM 2179</strain>
    </source>
</reference>
<organism evidence="2 3">
    <name type="scientific">Propionispira arboris</name>
    <dbReference type="NCBI Taxonomy" id="84035"/>
    <lineage>
        <taxon>Bacteria</taxon>
        <taxon>Bacillati</taxon>
        <taxon>Bacillota</taxon>
        <taxon>Negativicutes</taxon>
        <taxon>Selenomonadales</taxon>
        <taxon>Selenomonadaceae</taxon>
        <taxon>Propionispira</taxon>
    </lineage>
</organism>
<accession>A0A1H6UTM4</accession>
<dbReference type="InterPro" id="IPR003607">
    <property type="entry name" value="HD/PDEase_dom"/>
</dbReference>
<proteinExistence type="predicted"/>
<name>A0A1H6UTM4_9FIRM</name>
<dbReference type="Gene3D" id="1.10.3210.10">
    <property type="entry name" value="Hypothetical protein af1432"/>
    <property type="match status" value="1"/>
</dbReference>
<sequence length="177" mass="20185">MMYNIRIKQFIAAVTAEIVPADQKFIDKWLSGPEQKLFWAMSLSDQCHCLQVAYTAIELAKQADFAVNQNLLIRCALLHDVGKTSGDMSTIDKVLAVLAYKIFPDFVKKWGRYGKCSSMDNLRHAFYIYLYHAERSRDQLLSLGLIELAEIVAEHHKAPTENDPPELLLLRKADDLN</sequence>
<feature type="domain" description="HD" evidence="1">
    <location>
        <begin position="48"/>
        <end position="176"/>
    </location>
</feature>
<gene>
    <name evidence="2" type="ORF">SAMN05660742_10243</name>
</gene>
<dbReference type="NCBIfam" id="TIGR00277">
    <property type="entry name" value="HDIG"/>
    <property type="match status" value="1"/>
</dbReference>
<evidence type="ECO:0000313" key="2">
    <source>
        <dbReference type="EMBL" id="SEI95046.1"/>
    </source>
</evidence>
<dbReference type="Pfam" id="PF01966">
    <property type="entry name" value="HD"/>
    <property type="match status" value="1"/>
</dbReference>
<dbReference type="SUPFAM" id="SSF109604">
    <property type="entry name" value="HD-domain/PDEase-like"/>
    <property type="match status" value="1"/>
</dbReference>
<dbReference type="InterPro" id="IPR006675">
    <property type="entry name" value="HDIG_dom"/>
</dbReference>
<evidence type="ECO:0000259" key="1">
    <source>
        <dbReference type="Pfam" id="PF01966"/>
    </source>
</evidence>
<dbReference type="InterPro" id="IPR006674">
    <property type="entry name" value="HD_domain"/>
</dbReference>
<keyword evidence="3" id="KW-1185">Reference proteome</keyword>
<dbReference type="Proteomes" id="UP000199662">
    <property type="component" value="Unassembled WGS sequence"/>
</dbReference>
<dbReference type="STRING" id="84035.SAMN05660742_10243"/>
<dbReference type="CDD" id="cd00077">
    <property type="entry name" value="HDc"/>
    <property type="match status" value="1"/>
</dbReference>
<dbReference type="RefSeq" id="WP_091828788.1">
    <property type="nucleotide sequence ID" value="NZ_FNZK01000002.1"/>
</dbReference>
<protein>
    <submittedName>
        <fullName evidence="2">HDIG domain-containing protein</fullName>
    </submittedName>
</protein>
<dbReference type="AlphaFoldDB" id="A0A1H6UTM4"/>